<gene>
    <name evidence="2" type="ORF">DV706_14075</name>
</gene>
<evidence type="ECO:0000313" key="2">
    <source>
        <dbReference type="EMBL" id="QCC55496.1"/>
    </source>
</evidence>
<evidence type="ECO:0000256" key="1">
    <source>
        <dbReference type="SAM" id="MobiDB-lite"/>
    </source>
</evidence>
<dbReference type="KEGG" id="nbg:DV706_14075"/>
<evidence type="ECO:0000313" key="3">
    <source>
        <dbReference type="Proteomes" id="UP000296822"/>
    </source>
</evidence>
<protein>
    <submittedName>
        <fullName evidence="2">Uncharacterized protein</fullName>
    </submittedName>
</protein>
<dbReference type="EMBL" id="CP031305">
    <property type="protein sequence ID" value="QCC55496.1"/>
    <property type="molecule type" value="Genomic_DNA"/>
</dbReference>
<feature type="region of interest" description="Disordered" evidence="1">
    <location>
        <begin position="222"/>
        <end position="246"/>
    </location>
</feature>
<name>A0A4D6HQK1_9EURY</name>
<sequence>MASNEVTGKTKTELREMRRGYDHPYIPFEDKFCLAKIPRQPEEYDGPPRYCVSQNVKKNGRCKHHGGNVIPRPENMDKMANLKHAMYAKDEHLRENMDEREEELYDWVLSWPDAYGIDLESDPSTAHDFQTLAIEIVREARGKDYQLRHGEVTQKAVYLPDGQQIDSETVPEALTEVMQSQVRLIQKIKDSLGITRKQQMKDEKAESASELMDDIVGVMGNLVGDREGYDPDAFDDQDEQDKQDEE</sequence>
<proteinExistence type="predicted"/>
<accession>A0A4D6HQK1</accession>
<feature type="compositionally biased region" description="Acidic residues" evidence="1">
    <location>
        <begin position="230"/>
        <end position="246"/>
    </location>
</feature>
<reference evidence="2 3" key="1">
    <citation type="journal article" date="2019" name="Nat. Commun.">
        <title>A new type of DNA phosphorothioation-based antiviral system in archaea.</title>
        <authorList>
            <person name="Xiong L."/>
            <person name="Liu S."/>
            <person name="Chen S."/>
            <person name="Xiao Y."/>
            <person name="Zhu B."/>
            <person name="Gao Y."/>
            <person name="Zhang Y."/>
            <person name="Chen B."/>
            <person name="Luo J."/>
            <person name="Deng Z."/>
            <person name="Chen X."/>
            <person name="Wang L."/>
            <person name="Chen S."/>
        </authorList>
    </citation>
    <scope>NUCLEOTIDE SEQUENCE [LARGE SCALE GENOMIC DNA]</scope>
    <source>
        <strain evidence="2 3">JCM 10635</strain>
    </source>
</reference>
<dbReference type="AlphaFoldDB" id="A0A4D6HQK1"/>
<organism evidence="2 3">
    <name type="scientific">Natronorubrum bangense</name>
    <dbReference type="NCBI Taxonomy" id="61858"/>
    <lineage>
        <taxon>Archaea</taxon>
        <taxon>Methanobacteriati</taxon>
        <taxon>Methanobacteriota</taxon>
        <taxon>Stenosarchaea group</taxon>
        <taxon>Halobacteria</taxon>
        <taxon>Halobacteriales</taxon>
        <taxon>Natrialbaceae</taxon>
        <taxon>Natronorubrum</taxon>
    </lineage>
</organism>
<dbReference type="Proteomes" id="UP000296822">
    <property type="component" value="Chromosome"/>
</dbReference>